<dbReference type="AlphaFoldDB" id="A0A386H2Q7"/>
<keyword evidence="2" id="KW-1185">Reference proteome</keyword>
<dbReference type="Proteomes" id="UP000266301">
    <property type="component" value="Chromosome"/>
</dbReference>
<sequence>MSMFYSTYLCPFNNFFRSTSLIDMKLGDVTGDKIIDKVSIYGNKSDDDPDSEFISNITIVIQNGHCNRTNIITPKFNEGYNPRLFLGDFNKDNVCDIKISIDSGGSGGYGVYYIYSFKNNIQTELFNFENYNDKYKYNVDYMDLYKVKISCLTLNQVFTLDISYKDKSYLSKYYDSNGKLINPIQGEVLSLGALIPIASDEKTNNYDLTAFQRIIGTTNGDTLGYIQNMLTFDNSKFTSYNMSITIPQNIS</sequence>
<name>A0A386H2Q7_9CLOT</name>
<protein>
    <submittedName>
        <fullName evidence="1">VCBS repeat-containing protein</fullName>
    </submittedName>
</protein>
<organism evidence="1 2">
    <name type="scientific">Clostridium fermenticellae</name>
    <dbReference type="NCBI Taxonomy" id="2068654"/>
    <lineage>
        <taxon>Bacteria</taxon>
        <taxon>Bacillati</taxon>
        <taxon>Bacillota</taxon>
        <taxon>Clostridia</taxon>
        <taxon>Eubacteriales</taxon>
        <taxon>Clostridiaceae</taxon>
        <taxon>Clostridium</taxon>
    </lineage>
</organism>
<dbReference type="InterPro" id="IPR028994">
    <property type="entry name" value="Integrin_alpha_N"/>
</dbReference>
<evidence type="ECO:0000313" key="1">
    <source>
        <dbReference type="EMBL" id="AYD39946.1"/>
    </source>
</evidence>
<accession>A0A386H2Q7</accession>
<dbReference type="SUPFAM" id="SSF69318">
    <property type="entry name" value="Integrin alpha N-terminal domain"/>
    <property type="match status" value="1"/>
</dbReference>
<reference evidence="1 2" key="1">
    <citation type="journal article" date="2019" name="Int. J. Syst. Evol. Microbiol.">
        <title>Clostridium fermenticellae sp. nov., isolated from the mud in a fermentation cellar for the production of the Chinese liquor, baijiu.</title>
        <authorList>
            <person name="Xu P.X."/>
            <person name="Chai L.J."/>
            <person name="Qiu T."/>
            <person name="Zhang X.J."/>
            <person name="Lu Z.M."/>
            <person name="Xiao C."/>
            <person name="Wang S.T."/>
            <person name="Shen C.H."/>
            <person name="Shi J.S."/>
            <person name="Xu Z.H."/>
        </authorList>
    </citation>
    <scope>NUCLEOTIDE SEQUENCE [LARGE SCALE GENOMIC DNA]</scope>
    <source>
        <strain evidence="1 2">JN500901</strain>
    </source>
</reference>
<proteinExistence type="predicted"/>
<dbReference type="RefSeq" id="WP_119970996.1">
    <property type="nucleotide sequence ID" value="NZ_CP032416.1"/>
</dbReference>
<dbReference type="EMBL" id="CP032416">
    <property type="protein sequence ID" value="AYD39946.1"/>
    <property type="molecule type" value="Genomic_DNA"/>
</dbReference>
<evidence type="ECO:0000313" key="2">
    <source>
        <dbReference type="Proteomes" id="UP000266301"/>
    </source>
</evidence>
<gene>
    <name evidence="1" type="ORF">D4Z93_05210</name>
</gene>
<dbReference type="KEGG" id="cfer:D4Z93_05210"/>
<dbReference type="OrthoDB" id="1653343at2"/>